<keyword evidence="3" id="KW-0408">Iron</keyword>
<dbReference type="GO" id="GO:0046872">
    <property type="term" value="F:metal ion binding"/>
    <property type="evidence" value="ECO:0007669"/>
    <property type="project" value="UniProtKB-KW"/>
</dbReference>
<evidence type="ECO:0000256" key="4">
    <source>
        <dbReference type="ARBA" id="ARBA00038168"/>
    </source>
</evidence>
<dbReference type="GO" id="GO:0016020">
    <property type="term" value="C:membrane"/>
    <property type="evidence" value="ECO:0007669"/>
    <property type="project" value="TreeGrafter"/>
</dbReference>
<dbReference type="EMBL" id="CP012621">
    <property type="protein sequence ID" value="ATG75359.1"/>
    <property type="molecule type" value="Genomic_DNA"/>
</dbReference>
<dbReference type="KEGG" id="zdf:AN401_17095"/>
<evidence type="ECO:0000256" key="1">
    <source>
        <dbReference type="ARBA" id="ARBA00022617"/>
    </source>
</evidence>
<keyword evidence="1" id="KW-0349">Heme</keyword>
<dbReference type="Proteomes" id="UP000217763">
    <property type="component" value="Chromosome"/>
</dbReference>
<name>A0A291HTD1_9GAMM</name>
<dbReference type="AlphaFoldDB" id="A0A291HTD1"/>
<evidence type="ECO:0000256" key="2">
    <source>
        <dbReference type="ARBA" id="ARBA00022723"/>
    </source>
</evidence>
<dbReference type="PROSITE" id="PS50255">
    <property type="entry name" value="CYTOCHROME_B5_2"/>
    <property type="match status" value="1"/>
</dbReference>
<dbReference type="RefSeq" id="WP_096780032.1">
    <property type="nucleotide sequence ID" value="NZ_CP012621.1"/>
</dbReference>
<feature type="domain" description="Cytochrome b5 heme-binding" evidence="5">
    <location>
        <begin position="40"/>
        <end position="120"/>
    </location>
</feature>
<keyword evidence="7" id="KW-1185">Reference proteome</keyword>
<dbReference type="InterPro" id="IPR036400">
    <property type="entry name" value="Cyt_B5-like_heme/steroid_sf"/>
</dbReference>
<protein>
    <recommendedName>
        <fullName evidence="5">Cytochrome b5 heme-binding domain-containing protein</fullName>
    </recommendedName>
</protein>
<evidence type="ECO:0000313" key="7">
    <source>
        <dbReference type="Proteomes" id="UP000217763"/>
    </source>
</evidence>
<sequence length="273" mass="29611">MNLNKIAYTALVAFGAAIATLVISHGLSGTRAGATEPPRAAPISREELARHNSRDSCWKAIDGKVYDITAYIPDHPSREEVVLAWCGKDASEGWHNKRPGVAHSGAASRLLSGYLIGELEDAAPPPPAAPARASPAAAAGRPDGRLLLGLAPGTYLDGRYRGSFLDRGEMQVGMQFDLRDGRLTALEYRHLAYGGIDYLTLAEDAPLYPVTRQYRQVADYLTGKPLHQIVDLYQPEQVVTDLDGYTGASLRTSKVISAIRDGLNRGVYQWPKE</sequence>
<evidence type="ECO:0000259" key="5">
    <source>
        <dbReference type="PROSITE" id="PS50255"/>
    </source>
</evidence>
<dbReference type="InterPro" id="IPR050668">
    <property type="entry name" value="Cytochrome_b5"/>
</dbReference>
<dbReference type="PANTHER" id="PTHR19359">
    <property type="entry name" value="CYTOCHROME B5"/>
    <property type="match status" value="1"/>
</dbReference>
<dbReference type="Pfam" id="PF00173">
    <property type="entry name" value="Cyt-b5"/>
    <property type="match status" value="1"/>
</dbReference>
<dbReference type="SMART" id="SM01117">
    <property type="entry name" value="Cyt-b5"/>
    <property type="match status" value="1"/>
</dbReference>
<dbReference type="GO" id="GO:0020037">
    <property type="term" value="F:heme binding"/>
    <property type="evidence" value="ECO:0007669"/>
    <property type="project" value="TreeGrafter"/>
</dbReference>
<dbReference type="Gene3D" id="3.10.120.10">
    <property type="entry name" value="Cytochrome b5-like heme/steroid binding domain"/>
    <property type="match status" value="1"/>
</dbReference>
<keyword evidence="2" id="KW-0479">Metal-binding</keyword>
<organism evidence="6 7">
    <name type="scientific">Zobellella denitrificans</name>
    <dbReference type="NCBI Taxonomy" id="347534"/>
    <lineage>
        <taxon>Bacteria</taxon>
        <taxon>Pseudomonadati</taxon>
        <taxon>Pseudomonadota</taxon>
        <taxon>Gammaproteobacteria</taxon>
        <taxon>Aeromonadales</taxon>
        <taxon>Aeromonadaceae</taxon>
        <taxon>Zobellella</taxon>
    </lineage>
</organism>
<dbReference type="SUPFAM" id="SSF55856">
    <property type="entry name" value="Cytochrome b5-like heme/steroid binding domain"/>
    <property type="match status" value="1"/>
</dbReference>
<evidence type="ECO:0000313" key="6">
    <source>
        <dbReference type="EMBL" id="ATG75359.1"/>
    </source>
</evidence>
<reference evidence="7" key="1">
    <citation type="submission" date="2015-09" db="EMBL/GenBank/DDBJ databases">
        <authorList>
            <person name="Shao Z."/>
            <person name="Wang L."/>
        </authorList>
    </citation>
    <scope>NUCLEOTIDE SEQUENCE [LARGE SCALE GENOMIC DNA]</scope>
    <source>
        <strain evidence="7">F13-1</strain>
    </source>
</reference>
<comment type="similarity">
    <text evidence="4">Belongs to the cytochrome b5 family.</text>
</comment>
<accession>A0A291HTD1</accession>
<evidence type="ECO:0000256" key="3">
    <source>
        <dbReference type="ARBA" id="ARBA00023004"/>
    </source>
</evidence>
<proteinExistence type="inferred from homology"/>
<gene>
    <name evidence="6" type="ORF">AN401_17095</name>
</gene>
<dbReference type="InterPro" id="IPR001199">
    <property type="entry name" value="Cyt_B5-like_heme/steroid-bd"/>
</dbReference>